<dbReference type="EMBL" id="MCFE01000424">
    <property type="protein sequence ID" value="ORX89758.1"/>
    <property type="molecule type" value="Genomic_DNA"/>
</dbReference>
<protein>
    <submittedName>
        <fullName evidence="2">Uncharacterized protein</fullName>
    </submittedName>
</protein>
<gene>
    <name evidence="2" type="ORF">K493DRAFT_318481</name>
</gene>
<evidence type="ECO:0000313" key="3">
    <source>
        <dbReference type="Proteomes" id="UP000193498"/>
    </source>
</evidence>
<accession>A0A1Y1XVH9</accession>
<reference evidence="2 3" key="1">
    <citation type="submission" date="2016-07" db="EMBL/GenBank/DDBJ databases">
        <title>Pervasive Adenine N6-methylation of Active Genes in Fungi.</title>
        <authorList>
            <consortium name="DOE Joint Genome Institute"/>
            <person name="Mondo S.J."/>
            <person name="Dannebaum R.O."/>
            <person name="Kuo R.C."/>
            <person name="Labutti K."/>
            <person name="Haridas S."/>
            <person name="Kuo A."/>
            <person name="Salamov A."/>
            <person name="Ahrendt S.R."/>
            <person name="Lipzen A."/>
            <person name="Sullivan W."/>
            <person name="Andreopoulos W.B."/>
            <person name="Clum A."/>
            <person name="Lindquist E."/>
            <person name="Daum C."/>
            <person name="Ramamoorthy G.K."/>
            <person name="Gryganskyi A."/>
            <person name="Culley D."/>
            <person name="Magnuson J.K."/>
            <person name="James T.Y."/>
            <person name="O'Malley M.A."/>
            <person name="Stajich J.E."/>
            <person name="Spatafora J.W."/>
            <person name="Visel A."/>
            <person name="Grigoriev I.V."/>
        </authorList>
    </citation>
    <scope>NUCLEOTIDE SEQUENCE [LARGE SCALE GENOMIC DNA]</scope>
    <source>
        <strain evidence="2 3">CBS 931.73</strain>
    </source>
</reference>
<evidence type="ECO:0000256" key="1">
    <source>
        <dbReference type="SAM" id="MobiDB-lite"/>
    </source>
</evidence>
<sequence length="123" mass="14301">MGRNTFPNLGTGTESPKIHSKNCPFYGQEVSRNHSCRRRKSSKFLSVRKRNRHDVRDGQPCMHQDATKSISLTESNTNLIEKDASSNHHFETGQNNRPFLKIHQSVNWLRRLCHFDRLRLNAS</sequence>
<name>A0A1Y1XVH9_9FUNG</name>
<feature type="region of interest" description="Disordered" evidence="1">
    <location>
        <begin position="37"/>
        <end position="62"/>
    </location>
</feature>
<proteinExistence type="predicted"/>
<dbReference type="Proteomes" id="UP000193498">
    <property type="component" value="Unassembled WGS sequence"/>
</dbReference>
<keyword evidence="3" id="KW-1185">Reference proteome</keyword>
<feature type="compositionally biased region" description="Basic residues" evidence="1">
    <location>
        <begin position="37"/>
        <end position="53"/>
    </location>
</feature>
<feature type="compositionally biased region" description="Polar residues" evidence="1">
    <location>
        <begin position="1"/>
        <end position="14"/>
    </location>
</feature>
<dbReference type="InParanoid" id="A0A1Y1XVH9"/>
<feature type="region of interest" description="Disordered" evidence="1">
    <location>
        <begin position="1"/>
        <end position="20"/>
    </location>
</feature>
<dbReference type="AlphaFoldDB" id="A0A1Y1XVH9"/>
<comment type="caution">
    <text evidence="2">The sequence shown here is derived from an EMBL/GenBank/DDBJ whole genome shotgun (WGS) entry which is preliminary data.</text>
</comment>
<evidence type="ECO:0000313" key="2">
    <source>
        <dbReference type="EMBL" id="ORX89758.1"/>
    </source>
</evidence>
<organism evidence="2 3">
    <name type="scientific">Basidiobolus meristosporus CBS 931.73</name>
    <dbReference type="NCBI Taxonomy" id="1314790"/>
    <lineage>
        <taxon>Eukaryota</taxon>
        <taxon>Fungi</taxon>
        <taxon>Fungi incertae sedis</taxon>
        <taxon>Zoopagomycota</taxon>
        <taxon>Entomophthoromycotina</taxon>
        <taxon>Basidiobolomycetes</taxon>
        <taxon>Basidiobolales</taxon>
        <taxon>Basidiobolaceae</taxon>
        <taxon>Basidiobolus</taxon>
    </lineage>
</organism>